<evidence type="ECO:0000256" key="3">
    <source>
        <dbReference type="ARBA" id="ARBA00022692"/>
    </source>
</evidence>
<keyword evidence="2" id="KW-1003">Cell membrane</keyword>
<dbReference type="PANTHER" id="PTHR34187">
    <property type="entry name" value="FGR18P"/>
    <property type="match status" value="1"/>
</dbReference>
<dbReference type="InterPro" id="IPR052053">
    <property type="entry name" value="IM_YidH-like"/>
</dbReference>
<accession>A0A1G8FJV4</accession>
<sequence length="123" mass="13998">MKKNKTSDHLANERTFLAWLRTSVALMGFGFILVKFSVFLKQISLLNAEKHIIHSQKEYSDLTGLILVATGVVILILSYLNYRKTQKKITENIFVGNNSLILTVTVLIVCISIFLIAYFFNNL</sequence>
<feature type="domain" description="DUF202" evidence="7">
    <location>
        <begin position="8"/>
        <end position="87"/>
    </location>
</feature>
<keyword evidence="5 6" id="KW-0472">Membrane</keyword>
<evidence type="ECO:0000256" key="2">
    <source>
        <dbReference type="ARBA" id="ARBA00022475"/>
    </source>
</evidence>
<evidence type="ECO:0000256" key="6">
    <source>
        <dbReference type="SAM" id="Phobius"/>
    </source>
</evidence>
<protein>
    <submittedName>
        <fullName evidence="8">Putative membrane protein</fullName>
    </submittedName>
</protein>
<evidence type="ECO:0000256" key="1">
    <source>
        <dbReference type="ARBA" id="ARBA00004651"/>
    </source>
</evidence>
<comment type="subcellular location">
    <subcellularLocation>
        <location evidence="1">Cell membrane</location>
        <topology evidence="1">Multi-pass membrane protein</topology>
    </subcellularLocation>
</comment>
<name>A0A1G8FJV4_9FLAO</name>
<dbReference type="InterPro" id="IPR003807">
    <property type="entry name" value="DUF202"/>
</dbReference>
<dbReference type="AlphaFoldDB" id="A0A1G8FJV4"/>
<dbReference type="GO" id="GO:0005886">
    <property type="term" value="C:plasma membrane"/>
    <property type="evidence" value="ECO:0007669"/>
    <property type="project" value="UniProtKB-SubCell"/>
</dbReference>
<evidence type="ECO:0000313" key="9">
    <source>
        <dbReference type="Proteomes" id="UP000198869"/>
    </source>
</evidence>
<evidence type="ECO:0000259" key="7">
    <source>
        <dbReference type="Pfam" id="PF02656"/>
    </source>
</evidence>
<evidence type="ECO:0000313" key="8">
    <source>
        <dbReference type="EMBL" id="SDH82385.1"/>
    </source>
</evidence>
<dbReference type="RefSeq" id="WP_089855120.1">
    <property type="nucleotide sequence ID" value="NZ_FNDW01000002.1"/>
</dbReference>
<dbReference type="Pfam" id="PF02656">
    <property type="entry name" value="DUF202"/>
    <property type="match status" value="1"/>
</dbReference>
<keyword evidence="4 6" id="KW-1133">Transmembrane helix</keyword>
<keyword evidence="9" id="KW-1185">Reference proteome</keyword>
<proteinExistence type="predicted"/>
<dbReference type="OrthoDB" id="582337at2"/>
<feature type="transmembrane region" description="Helical" evidence="6">
    <location>
        <begin position="16"/>
        <end position="38"/>
    </location>
</feature>
<evidence type="ECO:0000256" key="5">
    <source>
        <dbReference type="ARBA" id="ARBA00023136"/>
    </source>
</evidence>
<reference evidence="9" key="1">
    <citation type="submission" date="2016-10" db="EMBL/GenBank/DDBJ databases">
        <authorList>
            <person name="Varghese N."/>
            <person name="Submissions S."/>
        </authorList>
    </citation>
    <scope>NUCLEOTIDE SEQUENCE [LARGE SCALE GENOMIC DNA]</scope>
    <source>
        <strain evidence="9">DSM 17071</strain>
    </source>
</reference>
<feature type="transmembrane region" description="Helical" evidence="6">
    <location>
        <begin position="59"/>
        <end position="80"/>
    </location>
</feature>
<dbReference type="PANTHER" id="PTHR34187:SF2">
    <property type="entry name" value="DUF202 DOMAIN-CONTAINING PROTEIN"/>
    <property type="match status" value="1"/>
</dbReference>
<gene>
    <name evidence="8" type="ORF">SAMN05421846_102170</name>
</gene>
<keyword evidence="3 6" id="KW-0812">Transmembrane</keyword>
<dbReference type="EMBL" id="FNDW01000002">
    <property type="protein sequence ID" value="SDH82385.1"/>
    <property type="molecule type" value="Genomic_DNA"/>
</dbReference>
<dbReference type="Proteomes" id="UP000198869">
    <property type="component" value="Unassembled WGS sequence"/>
</dbReference>
<evidence type="ECO:0000256" key="4">
    <source>
        <dbReference type="ARBA" id="ARBA00022989"/>
    </source>
</evidence>
<organism evidence="8 9">
    <name type="scientific">Chryseobacterium taeanense</name>
    <dbReference type="NCBI Taxonomy" id="311334"/>
    <lineage>
        <taxon>Bacteria</taxon>
        <taxon>Pseudomonadati</taxon>
        <taxon>Bacteroidota</taxon>
        <taxon>Flavobacteriia</taxon>
        <taxon>Flavobacteriales</taxon>
        <taxon>Weeksellaceae</taxon>
        <taxon>Chryseobacterium group</taxon>
        <taxon>Chryseobacterium</taxon>
    </lineage>
</organism>
<feature type="transmembrane region" description="Helical" evidence="6">
    <location>
        <begin position="100"/>
        <end position="120"/>
    </location>
</feature>